<organism evidence="4 5">
    <name type="scientific">Selenomonas sputigena (strain ATCC 35185 / DSM 20758 / CCUG 44933 / VPI D19B-28)</name>
    <dbReference type="NCBI Taxonomy" id="546271"/>
    <lineage>
        <taxon>Bacteria</taxon>
        <taxon>Bacillati</taxon>
        <taxon>Bacillota</taxon>
        <taxon>Negativicutes</taxon>
        <taxon>Selenomonadales</taxon>
        <taxon>Selenomonadaceae</taxon>
        <taxon>Selenomonas</taxon>
    </lineage>
</organism>
<gene>
    <name evidence="4" type="ORF">SELSPUOL_01214</name>
</gene>
<dbReference type="eggNOG" id="COG2252">
    <property type="taxonomic scope" value="Bacteria"/>
</dbReference>
<proteinExistence type="predicted"/>
<keyword evidence="3" id="KW-1133">Transmembrane helix</keyword>
<name>C9LUS7_SELS3</name>
<feature type="transmembrane region" description="Helical" evidence="3">
    <location>
        <begin position="151"/>
        <end position="168"/>
    </location>
</feature>
<evidence type="ECO:0000313" key="4">
    <source>
        <dbReference type="EMBL" id="EEX77412.1"/>
    </source>
</evidence>
<evidence type="ECO:0000256" key="2">
    <source>
        <dbReference type="ARBA" id="ARBA00022448"/>
    </source>
</evidence>
<dbReference type="AlphaFoldDB" id="C9LUS7"/>
<evidence type="ECO:0000313" key="5">
    <source>
        <dbReference type="Proteomes" id="UP000003505"/>
    </source>
</evidence>
<dbReference type="PANTHER" id="PTHR43337:SF1">
    <property type="entry name" value="XANTHINE_URACIL PERMEASE C887.17-RELATED"/>
    <property type="match status" value="1"/>
</dbReference>
<keyword evidence="3" id="KW-0812">Transmembrane</keyword>
<reference evidence="4 5" key="1">
    <citation type="submission" date="2009-09" db="EMBL/GenBank/DDBJ databases">
        <authorList>
            <person name="Weinstock G."/>
            <person name="Sodergren E."/>
            <person name="Clifton S."/>
            <person name="Fulton L."/>
            <person name="Fulton B."/>
            <person name="Courtney L."/>
            <person name="Fronick C."/>
            <person name="Harrison M."/>
            <person name="Strong C."/>
            <person name="Farmer C."/>
            <person name="Delahaunty K."/>
            <person name="Markovic C."/>
            <person name="Hall O."/>
            <person name="Minx P."/>
            <person name="Tomlinson C."/>
            <person name="Mitreva M."/>
            <person name="Nelson J."/>
            <person name="Hou S."/>
            <person name="Wollam A."/>
            <person name="Pepin K.H."/>
            <person name="Johnson M."/>
            <person name="Bhonagiri V."/>
            <person name="Nash W.E."/>
            <person name="Warren W."/>
            <person name="Chinwalla A."/>
            <person name="Mardis E.R."/>
            <person name="Wilson R.K."/>
        </authorList>
    </citation>
    <scope>NUCLEOTIDE SEQUENCE [LARGE SCALE GENOMIC DNA]</scope>
    <source>
        <strain evidence="5">ATCC 35185 / DSM 20758 / VPI D19B-28</strain>
    </source>
</reference>
<feature type="transmembrane region" description="Helical" evidence="3">
    <location>
        <begin position="29"/>
        <end position="49"/>
    </location>
</feature>
<dbReference type="GO" id="GO:0005345">
    <property type="term" value="F:purine nucleobase transmembrane transporter activity"/>
    <property type="evidence" value="ECO:0007669"/>
    <property type="project" value="TreeGrafter"/>
</dbReference>
<feature type="transmembrane region" description="Helical" evidence="3">
    <location>
        <begin position="56"/>
        <end position="75"/>
    </location>
</feature>
<feature type="transmembrane region" description="Helical" evidence="3">
    <location>
        <begin position="389"/>
        <end position="406"/>
    </location>
</feature>
<feature type="transmembrane region" description="Helical" evidence="3">
    <location>
        <begin position="112"/>
        <end position="131"/>
    </location>
</feature>
<accession>C9LUS7</accession>
<dbReference type="EMBL" id="ACKP02000017">
    <property type="protein sequence ID" value="EEX77412.1"/>
    <property type="molecule type" value="Genomic_DNA"/>
</dbReference>
<dbReference type="Proteomes" id="UP000003505">
    <property type="component" value="Unassembled WGS sequence"/>
</dbReference>
<dbReference type="GO" id="GO:0012505">
    <property type="term" value="C:endomembrane system"/>
    <property type="evidence" value="ECO:0007669"/>
    <property type="project" value="UniProtKB-SubCell"/>
</dbReference>
<feature type="transmembrane region" description="Helical" evidence="3">
    <location>
        <begin position="175"/>
        <end position="194"/>
    </location>
</feature>
<feature type="transmembrane region" description="Helical" evidence="3">
    <location>
        <begin position="347"/>
        <end position="377"/>
    </location>
</feature>
<feature type="transmembrane region" description="Helical" evidence="3">
    <location>
        <begin position="289"/>
        <end position="308"/>
    </location>
</feature>
<sequence length="407" mass="42146">MGGVLTALALLAAFAVVPALWARAGAPFVGAYAATLLAACLATLAAGLFARQPIVVAPALGINVWLAYGVIYPLGVAWQEALAACFIAALLVLLTVTTPLRRIFLASMPRAIAEAARGGVGLLVVFTGLQMGKLVVGSPLTVTMLGSLSEPAAFVALAGLAVSLAFWAMGVRAAAFWGVLSAVLLALFEGFLVLPEAPFLLPEGLDRTAFALDFAHLAELSGVVLALWLFLFFDTCGTFAALGEAEEVHGLAEKRTLLVLAAGNVVASLLGAGPVTLAKESAAARAVGARTPLAACAAAAVLLLVLFLEPVAAAVLDFSAILAPLLIFSGCLLLRELRLDWQQTSEHVAFFAVLLVTPLSSSLVAGLGAGMIVYVFLEVFSGRGKKIHPVLFFFAGAFSLYFAYYTP</sequence>
<feature type="transmembrane region" description="Helical" evidence="3">
    <location>
        <begin position="315"/>
        <end position="335"/>
    </location>
</feature>
<keyword evidence="2" id="KW-0813">Transport</keyword>
<feature type="transmembrane region" description="Helical" evidence="3">
    <location>
        <begin position="214"/>
        <end position="236"/>
    </location>
</feature>
<protein>
    <submittedName>
        <fullName evidence="4">Putative permease</fullName>
    </submittedName>
</protein>
<dbReference type="GO" id="GO:0005886">
    <property type="term" value="C:plasma membrane"/>
    <property type="evidence" value="ECO:0007669"/>
    <property type="project" value="TreeGrafter"/>
</dbReference>
<keyword evidence="3" id="KW-0472">Membrane</keyword>
<comment type="caution">
    <text evidence="4">The sequence shown here is derived from an EMBL/GenBank/DDBJ whole genome shotgun (WGS) entry which is preliminary data.</text>
</comment>
<evidence type="ECO:0000256" key="3">
    <source>
        <dbReference type="SAM" id="Phobius"/>
    </source>
</evidence>
<dbReference type="PANTHER" id="PTHR43337">
    <property type="entry name" value="XANTHINE/URACIL PERMEASE C887.17-RELATED"/>
    <property type="match status" value="1"/>
</dbReference>
<comment type="subcellular location">
    <subcellularLocation>
        <location evidence="1">Endomembrane system</location>
        <topology evidence="1">Multi-pass membrane protein</topology>
    </subcellularLocation>
</comment>
<dbReference type="STRING" id="546271.Selsp_0807"/>
<evidence type="ECO:0000256" key="1">
    <source>
        <dbReference type="ARBA" id="ARBA00004127"/>
    </source>
</evidence>
<dbReference type="InterPro" id="IPR045018">
    <property type="entry name" value="Azg-like"/>
</dbReference>
<feature type="transmembrane region" description="Helical" evidence="3">
    <location>
        <begin position="81"/>
        <end position="100"/>
    </location>
</feature>